<proteinExistence type="predicted"/>
<comment type="caution">
    <text evidence="2">The sequence shown here is derived from an EMBL/GenBank/DDBJ whole genome shotgun (WGS) entry which is preliminary data.</text>
</comment>
<evidence type="ECO:0000256" key="1">
    <source>
        <dbReference type="SAM" id="MobiDB-lite"/>
    </source>
</evidence>
<reference evidence="2 3" key="1">
    <citation type="submission" date="2022-01" db="EMBL/GenBank/DDBJ databases">
        <title>Paraglaciecola sp. G1-23.</title>
        <authorList>
            <person name="Jin M.S."/>
            <person name="Han D.M."/>
            <person name="Kim H.M."/>
            <person name="Jeon C.O."/>
        </authorList>
    </citation>
    <scope>NUCLEOTIDE SEQUENCE [LARGE SCALE GENOMIC DNA]</scope>
    <source>
        <strain evidence="2 3">G1-23</strain>
    </source>
</reference>
<evidence type="ECO:0000313" key="2">
    <source>
        <dbReference type="EMBL" id="MCF2947959.1"/>
    </source>
</evidence>
<sequence>MNTLIQHENDNMADKKQSHAKTLRAKIESALQKIGRVLNTKDLSNYK</sequence>
<dbReference type="Proteomes" id="UP001521137">
    <property type="component" value="Unassembled WGS sequence"/>
</dbReference>
<accession>A0ABS9D5K3</accession>
<keyword evidence="3" id="KW-1185">Reference proteome</keyword>
<organism evidence="2 3">
    <name type="scientific">Paraglaciecola algarum</name>
    <dbReference type="NCBI Taxonomy" id="3050085"/>
    <lineage>
        <taxon>Bacteria</taxon>
        <taxon>Pseudomonadati</taxon>
        <taxon>Pseudomonadota</taxon>
        <taxon>Gammaproteobacteria</taxon>
        <taxon>Alteromonadales</taxon>
        <taxon>Alteromonadaceae</taxon>
        <taxon>Paraglaciecola</taxon>
    </lineage>
</organism>
<gene>
    <name evidence="2" type="ORF">L0668_07565</name>
</gene>
<feature type="region of interest" description="Disordered" evidence="1">
    <location>
        <begin position="1"/>
        <end position="20"/>
    </location>
</feature>
<dbReference type="RefSeq" id="WP_235311489.1">
    <property type="nucleotide sequence ID" value="NZ_JAKGAS010000003.1"/>
</dbReference>
<feature type="compositionally biased region" description="Basic and acidic residues" evidence="1">
    <location>
        <begin position="7"/>
        <end position="17"/>
    </location>
</feature>
<name>A0ABS9D5K3_9ALTE</name>
<evidence type="ECO:0000313" key="3">
    <source>
        <dbReference type="Proteomes" id="UP001521137"/>
    </source>
</evidence>
<protein>
    <submittedName>
        <fullName evidence="2">Uncharacterized protein</fullName>
    </submittedName>
</protein>
<dbReference type="EMBL" id="JAKGAS010000003">
    <property type="protein sequence ID" value="MCF2947959.1"/>
    <property type="molecule type" value="Genomic_DNA"/>
</dbReference>